<sequence>MVVIFIESSIPMDGGPDNIAFLTNLDPEIQNFLHIPLYGALAFLWLRFFYASKQISKSAIFCGLIITILYGGLDEIHQSFVRGRYGGLFDIYLNSVGAVLGTVVFLKPWKGFKKGT</sequence>
<dbReference type="NCBIfam" id="NF037970">
    <property type="entry name" value="vanZ_1"/>
    <property type="match status" value="1"/>
</dbReference>
<protein>
    <submittedName>
        <fullName evidence="3">VanZ like family protein</fullName>
    </submittedName>
</protein>
<feature type="transmembrane region" description="Helical" evidence="1">
    <location>
        <begin position="55"/>
        <end position="73"/>
    </location>
</feature>
<keyword evidence="4" id="KW-1185">Reference proteome</keyword>
<dbReference type="Proteomes" id="UP000199608">
    <property type="component" value="Unassembled WGS sequence"/>
</dbReference>
<accession>A0A1H2EPT0</accession>
<feature type="domain" description="VanZ-like" evidence="2">
    <location>
        <begin position="27"/>
        <end position="105"/>
    </location>
</feature>
<dbReference type="EMBL" id="FNLL01000003">
    <property type="protein sequence ID" value="SDT97105.1"/>
    <property type="molecule type" value="Genomic_DNA"/>
</dbReference>
<organism evidence="3 4">
    <name type="scientific">Desulfobacula phenolica</name>
    <dbReference type="NCBI Taxonomy" id="90732"/>
    <lineage>
        <taxon>Bacteria</taxon>
        <taxon>Pseudomonadati</taxon>
        <taxon>Thermodesulfobacteriota</taxon>
        <taxon>Desulfobacteria</taxon>
        <taxon>Desulfobacterales</taxon>
        <taxon>Desulfobacteraceae</taxon>
        <taxon>Desulfobacula</taxon>
    </lineage>
</organism>
<keyword evidence="1" id="KW-1133">Transmembrane helix</keyword>
<gene>
    <name evidence="3" type="ORF">SAMN04487931_103276</name>
</gene>
<reference evidence="4" key="1">
    <citation type="submission" date="2016-10" db="EMBL/GenBank/DDBJ databases">
        <authorList>
            <person name="Varghese N."/>
            <person name="Submissions S."/>
        </authorList>
    </citation>
    <scope>NUCLEOTIDE SEQUENCE [LARGE SCALE GENOMIC DNA]</scope>
    <source>
        <strain evidence="4">DSM 3384</strain>
    </source>
</reference>
<feature type="transmembrane region" description="Helical" evidence="1">
    <location>
        <begin position="32"/>
        <end position="50"/>
    </location>
</feature>
<keyword evidence="1" id="KW-0472">Membrane</keyword>
<keyword evidence="1" id="KW-0812">Transmembrane</keyword>
<name>A0A1H2EPT0_9BACT</name>
<feature type="transmembrane region" description="Helical" evidence="1">
    <location>
        <begin position="85"/>
        <end position="106"/>
    </location>
</feature>
<evidence type="ECO:0000313" key="3">
    <source>
        <dbReference type="EMBL" id="SDT97105.1"/>
    </source>
</evidence>
<proteinExistence type="predicted"/>
<evidence type="ECO:0000259" key="2">
    <source>
        <dbReference type="Pfam" id="PF04892"/>
    </source>
</evidence>
<dbReference type="AlphaFoldDB" id="A0A1H2EPT0"/>
<evidence type="ECO:0000313" key="4">
    <source>
        <dbReference type="Proteomes" id="UP000199608"/>
    </source>
</evidence>
<dbReference type="Pfam" id="PF04892">
    <property type="entry name" value="VanZ"/>
    <property type="match status" value="1"/>
</dbReference>
<dbReference type="InterPro" id="IPR006976">
    <property type="entry name" value="VanZ-like"/>
</dbReference>
<evidence type="ECO:0000256" key="1">
    <source>
        <dbReference type="SAM" id="Phobius"/>
    </source>
</evidence>